<dbReference type="RefSeq" id="WP_289842540.1">
    <property type="nucleotide sequence ID" value="NZ_CATKSH010000005.1"/>
</dbReference>
<feature type="domain" description="O-antigen ligase-related" evidence="6">
    <location>
        <begin position="188"/>
        <end position="341"/>
    </location>
</feature>
<protein>
    <submittedName>
        <fullName evidence="7">O-antigen ligase family protein</fullName>
    </submittedName>
</protein>
<evidence type="ECO:0000256" key="4">
    <source>
        <dbReference type="ARBA" id="ARBA00023136"/>
    </source>
</evidence>
<sequence length="422" mass="45571">MATLALPLFLTHGRGPAEVTIDILAVLLLARSFVEKDWYWTRPIWVRIALAWWGWQLFCSIPVAFLGSGGAGALGEAVLSIRFMLMAAALQSWTLKDERSRRIMCALVCLCGGYIALQMLIQAAFGYNLFGMPRFVDGTLTGPYAQPRAAAPLSRLLLPMLMLGCAWIFAKAGPDHRLRGAMGAGVMTIAAVGVMVLGGQRMPFVLLLFGLLVCAALYRPVRPVAVMAALSVPLLVLMARVASPGSFRHLVLLAREQLSHFGHSPYGAIYTRALVMAKANPWTGLGYDAFRHQCANTAYLHGLSWFDDVPDGGGVNICAQHTHNHYLQALTNAGLPGLLLFSALVVAWLCALWPRVRSQDTPTGFAWRTGLFVAVLVQEWPIASTSDLMNLPLGGWAFMLLGVGLAEASPPLTRSGTSSGPT</sequence>
<accession>A0AA35UMT2</accession>
<comment type="subcellular location">
    <subcellularLocation>
        <location evidence="1">Membrane</location>
        <topology evidence="1">Multi-pass membrane protein</topology>
    </subcellularLocation>
</comment>
<dbReference type="Pfam" id="PF04932">
    <property type="entry name" value="Wzy_C"/>
    <property type="match status" value="1"/>
</dbReference>
<reference evidence="7" key="1">
    <citation type="submission" date="2023-03" db="EMBL/GenBank/DDBJ databases">
        <authorList>
            <person name="Cleenwerck I."/>
        </authorList>
    </citation>
    <scope>NUCLEOTIDE SEQUENCE</scope>
    <source>
        <strain evidence="7">LMG 32879</strain>
    </source>
</reference>
<dbReference type="AlphaFoldDB" id="A0AA35UMT2"/>
<keyword evidence="7" id="KW-0436">Ligase</keyword>
<dbReference type="PANTHER" id="PTHR37422">
    <property type="entry name" value="TEICHURONIC ACID BIOSYNTHESIS PROTEIN TUAE"/>
    <property type="match status" value="1"/>
</dbReference>
<keyword evidence="3 5" id="KW-1133">Transmembrane helix</keyword>
<feature type="transmembrane region" description="Helical" evidence="5">
    <location>
        <begin position="177"/>
        <end position="196"/>
    </location>
</feature>
<evidence type="ECO:0000256" key="2">
    <source>
        <dbReference type="ARBA" id="ARBA00022692"/>
    </source>
</evidence>
<evidence type="ECO:0000256" key="3">
    <source>
        <dbReference type="ARBA" id="ARBA00022989"/>
    </source>
</evidence>
<dbReference type="InterPro" id="IPR051533">
    <property type="entry name" value="WaaL-like"/>
</dbReference>
<keyword evidence="2 5" id="KW-0812">Transmembrane</keyword>
<evidence type="ECO:0000313" key="8">
    <source>
        <dbReference type="Proteomes" id="UP001176960"/>
    </source>
</evidence>
<feature type="transmembrane region" description="Helical" evidence="5">
    <location>
        <begin position="150"/>
        <end position="170"/>
    </location>
</feature>
<proteinExistence type="predicted"/>
<gene>
    <name evidence="7" type="ORF">LMG32879_001130</name>
</gene>
<evidence type="ECO:0000256" key="5">
    <source>
        <dbReference type="SAM" id="Phobius"/>
    </source>
</evidence>
<dbReference type="GO" id="GO:0016874">
    <property type="term" value="F:ligase activity"/>
    <property type="evidence" value="ECO:0007669"/>
    <property type="project" value="UniProtKB-KW"/>
</dbReference>
<feature type="transmembrane region" description="Helical" evidence="5">
    <location>
        <begin position="46"/>
        <end position="67"/>
    </location>
</feature>
<keyword evidence="4 5" id="KW-0472">Membrane</keyword>
<dbReference type="GO" id="GO:0016020">
    <property type="term" value="C:membrane"/>
    <property type="evidence" value="ECO:0007669"/>
    <property type="project" value="UniProtKB-SubCell"/>
</dbReference>
<dbReference type="EMBL" id="CATKSH010000005">
    <property type="protein sequence ID" value="CAI9120298.1"/>
    <property type="molecule type" value="Genomic_DNA"/>
</dbReference>
<feature type="transmembrane region" description="Helical" evidence="5">
    <location>
        <begin position="333"/>
        <end position="353"/>
    </location>
</feature>
<name>A0AA35UMT2_9PROT</name>
<evidence type="ECO:0000313" key="7">
    <source>
        <dbReference type="EMBL" id="CAI9120298.1"/>
    </source>
</evidence>
<comment type="caution">
    <text evidence="7">The sequence shown here is derived from an EMBL/GenBank/DDBJ whole genome shotgun (WGS) entry which is preliminary data.</text>
</comment>
<keyword evidence="8" id="KW-1185">Reference proteome</keyword>
<evidence type="ECO:0000256" key="1">
    <source>
        <dbReference type="ARBA" id="ARBA00004141"/>
    </source>
</evidence>
<dbReference type="InterPro" id="IPR007016">
    <property type="entry name" value="O-antigen_ligase-rel_domated"/>
</dbReference>
<evidence type="ECO:0000259" key="6">
    <source>
        <dbReference type="Pfam" id="PF04932"/>
    </source>
</evidence>
<organism evidence="7 8">
    <name type="scientific">Brytella acorum</name>
    <dbReference type="NCBI Taxonomy" id="2959299"/>
    <lineage>
        <taxon>Bacteria</taxon>
        <taxon>Pseudomonadati</taxon>
        <taxon>Pseudomonadota</taxon>
        <taxon>Alphaproteobacteria</taxon>
        <taxon>Acetobacterales</taxon>
        <taxon>Acetobacteraceae</taxon>
        <taxon>Brytella</taxon>
    </lineage>
</organism>
<feature type="transmembrane region" description="Helical" evidence="5">
    <location>
        <begin position="202"/>
        <end position="218"/>
    </location>
</feature>
<dbReference type="Proteomes" id="UP001176960">
    <property type="component" value="Unassembled WGS sequence"/>
</dbReference>
<feature type="transmembrane region" description="Helical" evidence="5">
    <location>
        <begin position="225"/>
        <end position="243"/>
    </location>
</feature>
<feature type="transmembrane region" description="Helical" evidence="5">
    <location>
        <begin position="105"/>
        <end position="130"/>
    </location>
</feature>
<dbReference type="PANTHER" id="PTHR37422:SF21">
    <property type="entry name" value="EXOQ-LIKE PROTEIN"/>
    <property type="match status" value="1"/>
</dbReference>